<reference evidence="3 4" key="1">
    <citation type="journal article" date="2007" name="Nat. Biotechnol.">
        <title>Complete genome sequence of the myxobacterium Sorangium cellulosum.</title>
        <authorList>
            <person name="Schneiker S."/>
            <person name="Perlova O."/>
            <person name="Kaiser O."/>
            <person name="Gerth K."/>
            <person name="Alici A."/>
            <person name="Altmeyer M.O."/>
            <person name="Bartels D."/>
            <person name="Bekel T."/>
            <person name="Beyer S."/>
            <person name="Bode E."/>
            <person name="Bode H.B."/>
            <person name="Bolten C.J."/>
            <person name="Choudhuri J.V."/>
            <person name="Doss S."/>
            <person name="Elnakady Y.A."/>
            <person name="Frank B."/>
            <person name="Gaigalat L."/>
            <person name="Goesmann A."/>
            <person name="Groeger C."/>
            <person name="Gross F."/>
            <person name="Jelsbak L."/>
            <person name="Jelsbak L."/>
            <person name="Kalinowski J."/>
            <person name="Kegler C."/>
            <person name="Knauber T."/>
            <person name="Konietzny S."/>
            <person name="Kopp M."/>
            <person name="Krause L."/>
            <person name="Krug D."/>
            <person name="Linke B."/>
            <person name="Mahmud T."/>
            <person name="Martinez-Arias R."/>
            <person name="McHardy A.C."/>
            <person name="Merai M."/>
            <person name="Meyer F."/>
            <person name="Mormann S."/>
            <person name="Munoz-Dorado J."/>
            <person name="Perez J."/>
            <person name="Pradella S."/>
            <person name="Rachid S."/>
            <person name="Raddatz G."/>
            <person name="Rosenau F."/>
            <person name="Rueckert C."/>
            <person name="Sasse F."/>
            <person name="Scharfe M."/>
            <person name="Schuster S.C."/>
            <person name="Suen G."/>
            <person name="Treuner-Lange A."/>
            <person name="Velicer G.J."/>
            <person name="Vorholter F.-J."/>
            <person name="Weissman K.J."/>
            <person name="Welch R.D."/>
            <person name="Wenzel S.C."/>
            <person name="Whitworth D.E."/>
            <person name="Wilhelm S."/>
            <person name="Wittmann C."/>
            <person name="Bloecker H."/>
            <person name="Puehler A."/>
            <person name="Mueller R."/>
        </authorList>
    </citation>
    <scope>NUCLEOTIDE SEQUENCE [LARGE SCALE GENOMIC DNA]</scope>
    <source>
        <strain evidence="4">So ce56</strain>
    </source>
</reference>
<evidence type="ECO:0000256" key="1">
    <source>
        <dbReference type="SAM" id="MobiDB-lite"/>
    </source>
</evidence>
<gene>
    <name evidence="3" type="ordered locus">sce7152</name>
</gene>
<feature type="compositionally biased region" description="Low complexity" evidence="1">
    <location>
        <begin position="629"/>
        <end position="642"/>
    </location>
</feature>
<name>A9ERS0_SORC5</name>
<feature type="region of interest" description="Disordered" evidence="1">
    <location>
        <begin position="629"/>
        <end position="649"/>
    </location>
</feature>
<accession>A9ERS0</accession>
<dbReference type="Proteomes" id="UP000002139">
    <property type="component" value="Chromosome"/>
</dbReference>
<keyword evidence="4" id="KW-1185">Reference proteome</keyword>
<dbReference type="EMBL" id="AM746676">
    <property type="protein sequence ID" value="CAN97321.1"/>
    <property type="molecule type" value="Genomic_DNA"/>
</dbReference>
<dbReference type="KEGG" id="scl:sce7152"/>
<dbReference type="SUPFAM" id="SSF52540">
    <property type="entry name" value="P-loop containing nucleoside triphosphate hydrolases"/>
    <property type="match status" value="1"/>
</dbReference>
<evidence type="ECO:0000313" key="3">
    <source>
        <dbReference type="EMBL" id="CAN97321.1"/>
    </source>
</evidence>
<dbReference type="BioCyc" id="SCEL448385:SCE_RS36655-MONOMER"/>
<dbReference type="HOGENOM" id="CLU_011044_0_0_7"/>
<dbReference type="AlphaFoldDB" id="A9ERS0"/>
<dbReference type="eggNOG" id="COG1672">
    <property type="taxonomic scope" value="Bacteria"/>
</dbReference>
<sequence length="1047" mass="112962">MSRIAAKDARSLRADIDFTKGGEGGTADSGYHRAAATLATFEPSGLRPAEGTLPGTVQALLQECTPVSGAGWALDEEIRIQVLHNLRREGGVDAILRARAANPGSTSDAQGLLDAWLHGKSTPVDRMSAEQLRAGLQVQRWVRELGLPAVPSKEELRSRLVLAQLLEPMTKSMQTFFNREDELRKLMARADAPGPAAPLLVHGPGGMGKSALIERFTLDIARAAPPRPWAYVDFDSPTVSVDDPNTVFMEILEQLGAQSPAFQRTSRSFRIRALKRRSLAANAEVSEAREVPRSSIDELSYLLSAGGDGRPLVLVLDTFEEVQFRGPAAVQRMLRFIEDLMFTRSGARVVIAGRVPERGIDNMELGGFELPHARAFLTGLLRDGPVGSSQLSADQIDEVIEVVGTAPLSLLLAADVVRKQGMDAVRSIVAEQVLVDELHAVQVQGLLYTRILGHLHGRLEDRERLSKLAHASLALRVFTPRVVLEVLNPVCGLGLDSIDTARSLLEQLAKEIAFVESVPAASPDGDEPRLRHLPDLRAMVVSALPRSLGAEQLQAIHEAAATFYERSGQDSEAVTEMIYHRLAAGDTSEELKPYLNEANRRALLSSADELPPSAQTFLFENLGRKAPLASSAPASKSSPGAVADREKPPWDPAAAQLRASKLLADSDPAGALAVLRERPDIPLTPGLALLEAKALAALGKEGEALERATIALRRALELGDGRLACEAALTSSALSSITAAERLDGVRAALSADGLDSAARLHLVLRELSLVREDQRAGASAEVSAFFAHRSSHGAKGVETEDDPAEKEIRERLDALLSQVSPRDRARTPALVAELAATLALERVELVREALSRIGLGFPTDTQLRSLARGLAAWDEVLGATAAAPGELGRAVALQRFRADVAGPPEELWLNYLRAQGDGAGHALFDLTLKKEPPPLVLIPLQRIYASFGKRRETRPERGELGEARLAQLRGILVQVYYETGMLRQLMEQIGVPTSRMVLDTSLEEAWYLALRDVVNLGMLDKLLSAVLADPAAAGFRPAIQAWLSDD</sequence>
<evidence type="ECO:0000259" key="2">
    <source>
        <dbReference type="Pfam" id="PF13191"/>
    </source>
</evidence>
<dbReference type="Pfam" id="PF13191">
    <property type="entry name" value="AAA_16"/>
    <property type="match status" value="1"/>
</dbReference>
<dbReference type="InterPro" id="IPR041664">
    <property type="entry name" value="AAA_16"/>
</dbReference>
<dbReference type="Gene3D" id="3.40.50.300">
    <property type="entry name" value="P-loop containing nucleotide triphosphate hydrolases"/>
    <property type="match status" value="1"/>
</dbReference>
<dbReference type="InterPro" id="IPR027417">
    <property type="entry name" value="P-loop_NTPase"/>
</dbReference>
<protein>
    <recommendedName>
        <fullName evidence="2">Orc1-like AAA ATPase domain-containing protein</fullName>
    </recommendedName>
</protein>
<feature type="domain" description="Orc1-like AAA ATPase" evidence="2">
    <location>
        <begin position="176"/>
        <end position="335"/>
    </location>
</feature>
<proteinExistence type="predicted"/>
<organism evidence="3 4">
    <name type="scientific">Sorangium cellulosum (strain So ce56)</name>
    <name type="common">Polyangium cellulosum (strain So ce56)</name>
    <dbReference type="NCBI Taxonomy" id="448385"/>
    <lineage>
        <taxon>Bacteria</taxon>
        <taxon>Pseudomonadati</taxon>
        <taxon>Myxococcota</taxon>
        <taxon>Polyangia</taxon>
        <taxon>Polyangiales</taxon>
        <taxon>Polyangiaceae</taxon>
        <taxon>Sorangium</taxon>
    </lineage>
</organism>
<dbReference type="STRING" id="448385.sce7152"/>
<evidence type="ECO:0000313" key="4">
    <source>
        <dbReference type="Proteomes" id="UP000002139"/>
    </source>
</evidence>
<dbReference type="RefSeq" id="WP_012239760.1">
    <property type="nucleotide sequence ID" value="NC_010162.1"/>
</dbReference>